<evidence type="ECO:0000256" key="4">
    <source>
        <dbReference type="ARBA" id="ARBA00023125"/>
    </source>
</evidence>
<name>A0A1J0LW63_THEBO</name>
<dbReference type="GO" id="GO:0016020">
    <property type="term" value="C:membrane"/>
    <property type="evidence" value="ECO:0007669"/>
    <property type="project" value="InterPro"/>
</dbReference>
<dbReference type="GO" id="GO:0004252">
    <property type="term" value="F:serine-type endopeptidase activity"/>
    <property type="evidence" value="ECO:0007669"/>
    <property type="project" value="InterPro"/>
</dbReference>
<dbReference type="KEGG" id="tbc:A0O31_01617"/>
<gene>
    <name evidence="7" type="ORF">A0O31_01617</name>
</gene>
<accession>A0A1J0LW63</accession>
<dbReference type="PANTHER" id="PTHR40661">
    <property type="match status" value="1"/>
</dbReference>
<evidence type="ECO:0000313" key="7">
    <source>
        <dbReference type="EMBL" id="APD09725.1"/>
    </source>
</evidence>
<evidence type="ECO:0000256" key="5">
    <source>
        <dbReference type="ARBA" id="ARBA00023163"/>
    </source>
</evidence>
<evidence type="ECO:0000256" key="1">
    <source>
        <dbReference type="ARBA" id="ARBA00022670"/>
    </source>
</evidence>
<sequence length="209" mass="23630">MAIRKRIRELGLSQPKVSRMVGRSASWLATQVLPDPENAIRYLWAKDPEAFNRLLRVLQWTPEEFSRETGIQLPGAEIPGSIPVVRYRIPVIDAGAGPPMWNEGAEYITLHIPELRGKREDELFAVRVKGDSMEPTLRDGDIVVFWTGGAPEPGRIVAVHVHWDGVVVKRLQRYNGSWYLYSDNPDHPPVPLTEHDRILGVAATLVRKM</sequence>
<protein>
    <submittedName>
        <fullName evidence="7">LexA repressor</fullName>
    </submittedName>
</protein>
<dbReference type="Gene3D" id="2.10.109.10">
    <property type="entry name" value="Umud Fragment, subunit A"/>
    <property type="match status" value="1"/>
</dbReference>
<keyword evidence="1" id="KW-0645">Protease</keyword>
<keyword evidence="5" id="KW-0804">Transcription</keyword>
<dbReference type="GO" id="GO:0006508">
    <property type="term" value="P:proteolysis"/>
    <property type="evidence" value="ECO:0007669"/>
    <property type="project" value="UniProtKB-KW"/>
</dbReference>
<dbReference type="Proteomes" id="UP000182993">
    <property type="component" value="Chromosome"/>
</dbReference>
<keyword evidence="2" id="KW-0378">Hydrolase</keyword>
<keyword evidence="4" id="KW-0238">DNA-binding</keyword>
<evidence type="ECO:0000259" key="6">
    <source>
        <dbReference type="Pfam" id="PF00717"/>
    </source>
</evidence>
<dbReference type="InterPro" id="IPR036286">
    <property type="entry name" value="LexA/Signal_pep-like_sf"/>
</dbReference>
<evidence type="ECO:0000256" key="2">
    <source>
        <dbReference type="ARBA" id="ARBA00022801"/>
    </source>
</evidence>
<organism evidence="7 8">
    <name type="scientific">Thermus brockianus</name>
    <dbReference type="NCBI Taxonomy" id="56956"/>
    <lineage>
        <taxon>Bacteria</taxon>
        <taxon>Thermotogati</taxon>
        <taxon>Deinococcota</taxon>
        <taxon>Deinococci</taxon>
        <taxon>Thermales</taxon>
        <taxon>Thermaceae</taxon>
        <taxon>Thermus</taxon>
    </lineage>
</organism>
<dbReference type="STRING" id="56956.A0O31_01617"/>
<dbReference type="InterPro" id="IPR019756">
    <property type="entry name" value="Pept_S26A_signal_pept_1_Ser-AS"/>
</dbReference>
<evidence type="ECO:0000313" key="8">
    <source>
        <dbReference type="Proteomes" id="UP000182993"/>
    </source>
</evidence>
<dbReference type="PROSITE" id="PS00501">
    <property type="entry name" value="SPASE_I_1"/>
    <property type="match status" value="1"/>
</dbReference>
<dbReference type="InterPro" id="IPR015927">
    <property type="entry name" value="Peptidase_S24_S26A/B/C"/>
</dbReference>
<dbReference type="GO" id="GO:0003677">
    <property type="term" value="F:DNA binding"/>
    <property type="evidence" value="ECO:0007669"/>
    <property type="project" value="UniProtKB-KW"/>
</dbReference>
<evidence type="ECO:0000256" key="3">
    <source>
        <dbReference type="ARBA" id="ARBA00023015"/>
    </source>
</evidence>
<reference evidence="8" key="1">
    <citation type="submission" date="2016-06" db="EMBL/GenBank/DDBJ databases">
        <title>Whole genome sequencing of Thermus brockianus strain GE-1.</title>
        <authorList>
            <person name="Schaefers C."/>
            <person name="Blank S."/>
            <person name="Wiebusch S."/>
            <person name="Elleuche S."/>
            <person name="Antranikian G."/>
        </authorList>
    </citation>
    <scope>NUCLEOTIDE SEQUENCE [LARGE SCALE GENOMIC DNA]</scope>
    <source>
        <strain evidence="8">GE-1</strain>
    </source>
</reference>
<dbReference type="InterPro" id="IPR039418">
    <property type="entry name" value="LexA-like"/>
</dbReference>
<dbReference type="CDD" id="cd06529">
    <property type="entry name" value="S24_LexA-like"/>
    <property type="match status" value="1"/>
</dbReference>
<dbReference type="Pfam" id="PF00717">
    <property type="entry name" value="Peptidase_S24"/>
    <property type="match status" value="1"/>
</dbReference>
<dbReference type="AlphaFoldDB" id="A0A1J0LW63"/>
<dbReference type="SUPFAM" id="SSF51306">
    <property type="entry name" value="LexA/Signal peptidase"/>
    <property type="match status" value="1"/>
</dbReference>
<keyword evidence="3" id="KW-0805">Transcription regulation</keyword>
<dbReference type="EMBL" id="CP016312">
    <property type="protein sequence ID" value="APD09725.1"/>
    <property type="molecule type" value="Genomic_DNA"/>
</dbReference>
<dbReference type="OrthoDB" id="1863057at2"/>
<feature type="domain" description="Peptidase S24/S26A/S26B/S26C" evidence="6">
    <location>
        <begin position="92"/>
        <end position="201"/>
    </location>
</feature>
<dbReference type="PANTHER" id="PTHR40661:SF3">
    <property type="entry name" value="FELS-1 PROPHAGE TRANSCRIPTIONAL REGULATOR"/>
    <property type="match status" value="1"/>
</dbReference>
<proteinExistence type="predicted"/>